<dbReference type="InterPro" id="IPR011333">
    <property type="entry name" value="SKP1/BTB/POZ_sf"/>
</dbReference>
<evidence type="ECO:0000256" key="2">
    <source>
        <dbReference type="SAM" id="Coils"/>
    </source>
</evidence>
<comment type="caution">
    <text evidence="5">The sequence shown here is derived from an EMBL/GenBank/DDBJ whole genome shotgun (WGS) entry which is preliminary data.</text>
</comment>
<dbReference type="PANTHER" id="PTHR26379:SF180">
    <property type="entry name" value="TRAF TRANSCRIPTION FACTOR"/>
    <property type="match status" value="1"/>
</dbReference>
<dbReference type="InterPro" id="IPR000210">
    <property type="entry name" value="BTB/POZ_dom"/>
</dbReference>
<evidence type="ECO:0000313" key="5">
    <source>
        <dbReference type="EMBL" id="KAF8651415.1"/>
    </source>
</evidence>
<dbReference type="EMBL" id="JACEFO010002682">
    <property type="protein sequence ID" value="KAF8651415.1"/>
    <property type="molecule type" value="Genomic_DNA"/>
</dbReference>
<accession>A0A835DV91</accession>
<dbReference type="InterPro" id="IPR045005">
    <property type="entry name" value="BPM1-6"/>
</dbReference>
<feature type="domain" description="BTB" evidence="4">
    <location>
        <begin position="50"/>
        <end position="110"/>
    </location>
</feature>
<dbReference type="OrthoDB" id="6359816at2759"/>
<keyword evidence="2" id="KW-0175">Coiled coil</keyword>
<feature type="region of interest" description="Disordered" evidence="3">
    <location>
        <begin position="328"/>
        <end position="354"/>
    </location>
</feature>
<gene>
    <name evidence="5" type="ORF">HU200_063406</name>
</gene>
<name>A0A835DV91_9POAL</name>
<evidence type="ECO:0000256" key="3">
    <source>
        <dbReference type="SAM" id="MobiDB-lite"/>
    </source>
</evidence>
<dbReference type="SMART" id="SM00225">
    <property type="entry name" value="BTB"/>
    <property type="match status" value="1"/>
</dbReference>
<protein>
    <recommendedName>
        <fullName evidence="4">BTB domain-containing protein</fullName>
    </recommendedName>
</protein>
<comment type="pathway">
    <text evidence="1">Protein modification; protein ubiquitination.</text>
</comment>
<dbReference type="GO" id="GO:0016567">
    <property type="term" value="P:protein ubiquitination"/>
    <property type="evidence" value="ECO:0007669"/>
    <property type="project" value="InterPro"/>
</dbReference>
<dbReference type="Proteomes" id="UP000636709">
    <property type="component" value="Unassembled WGS sequence"/>
</dbReference>
<evidence type="ECO:0000259" key="4">
    <source>
        <dbReference type="PROSITE" id="PS50097"/>
    </source>
</evidence>
<evidence type="ECO:0000313" key="6">
    <source>
        <dbReference type="Proteomes" id="UP000636709"/>
    </source>
</evidence>
<dbReference type="SUPFAM" id="SSF54695">
    <property type="entry name" value="POZ domain"/>
    <property type="match status" value="1"/>
</dbReference>
<dbReference type="Pfam" id="PF00651">
    <property type="entry name" value="BTB"/>
    <property type="match status" value="1"/>
</dbReference>
<dbReference type="AlphaFoldDB" id="A0A835DV91"/>
<proteinExistence type="predicted"/>
<sequence length="618" mass="70732">MPIQLRLCVVDGHGTPRHLYHTMTVECAIPVPASVLSRNLVELLRSKAGADVTFIVSGESIVAHKGVLAVRSPVFITEFFGEMKKESRHVEIKGMDARVFNAILGFIYTDAGAPAKTALAQHLLVAADRYGLDRLNAMCEHRLALGIDVGTILDRFNVKLHQLTPNSFVQLSKFFWGVKTFGGEIDLDTFGRFNELHLQKRSIFLEEGRDVVEEFLAAEIWPLGNNWKPFRIEERQIPGFDLPTTFVIFGLTKPADMSEDDLISKVEWAAKALIGPLTEKEKKAMIDLFEKPSRLNRPWLEMGVKYGDRVKPSKPQKRMKPTKTKLLEAQKRKSACVQQSASAPNKKPRLTRKSKTAVDRLRFLEKENERLREVNDKLRKDLTKIEDEWDTTDRKYKALQKDFDENLTVIENLRDAVVRESDAAKEAKTKVSSLELKLKETEDSLASSKTLDAEFVGLGDVFSIAGDNFALTCTDGLGRFLEKEDKELLLRKPKREKRKKTRKKKMMLWIRLVMKTKLNLPKKKEKSTILLEVFFCEVIFQPRPRAILLEVFFCEVIFQPRPRAILLELSCSRSSFCEVIFQPRPRAMLLELSCSRSSFCEVIFQPRPRAILLEVFFL</sequence>
<dbReference type="PANTHER" id="PTHR26379">
    <property type="entry name" value="BTB/POZ AND MATH DOMAIN-CONTAINING PROTEIN 1"/>
    <property type="match status" value="1"/>
</dbReference>
<evidence type="ECO:0000256" key="1">
    <source>
        <dbReference type="ARBA" id="ARBA00004906"/>
    </source>
</evidence>
<keyword evidence="6" id="KW-1185">Reference proteome</keyword>
<feature type="coiled-coil region" evidence="2">
    <location>
        <begin position="354"/>
        <end position="444"/>
    </location>
</feature>
<reference evidence="5" key="1">
    <citation type="submission" date="2020-07" db="EMBL/GenBank/DDBJ databases">
        <title>Genome sequence and genetic diversity analysis of an under-domesticated orphan crop, white fonio (Digitaria exilis).</title>
        <authorList>
            <person name="Bennetzen J.L."/>
            <person name="Chen S."/>
            <person name="Ma X."/>
            <person name="Wang X."/>
            <person name="Yssel A.E.J."/>
            <person name="Chaluvadi S.R."/>
            <person name="Johnson M."/>
            <person name="Gangashetty P."/>
            <person name="Hamidou F."/>
            <person name="Sanogo M.D."/>
            <person name="Zwaenepoel A."/>
            <person name="Wallace J."/>
            <person name="Van De Peer Y."/>
            <person name="Van Deynze A."/>
        </authorList>
    </citation>
    <scope>NUCLEOTIDE SEQUENCE</scope>
    <source>
        <tissue evidence="5">Leaves</tissue>
    </source>
</reference>
<dbReference type="Gene3D" id="3.30.710.10">
    <property type="entry name" value="Potassium Channel Kv1.1, Chain A"/>
    <property type="match status" value="1"/>
</dbReference>
<dbReference type="PROSITE" id="PS50097">
    <property type="entry name" value="BTB"/>
    <property type="match status" value="1"/>
</dbReference>
<organism evidence="5 6">
    <name type="scientific">Digitaria exilis</name>
    <dbReference type="NCBI Taxonomy" id="1010633"/>
    <lineage>
        <taxon>Eukaryota</taxon>
        <taxon>Viridiplantae</taxon>
        <taxon>Streptophyta</taxon>
        <taxon>Embryophyta</taxon>
        <taxon>Tracheophyta</taxon>
        <taxon>Spermatophyta</taxon>
        <taxon>Magnoliopsida</taxon>
        <taxon>Liliopsida</taxon>
        <taxon>Poales</taxon>
        <taxon>Poaceae</taxon>
        <taxon>PACMAD clade</taxon>
        <taxon>Panicoideae</taxon>
        <taxon>Panicodae</taxon>
        <taxon>Paniceae</taxon>
        <taxon>Anthephorinae</taxon>
        <taxon>Digitaria</taxon>
    </lineage>
</organism>